<evidence type="ECO:0000313" key="3">
    <source>
        <dbReference type="Ensembl" id="ENSMAMP00000056888.1"/>
    </source>
</evidence>
<protein>
    <recommendedName>
        <fullName evidence="1">Gypsy retrotransposon integrase-like protein 1</fullName>
    </recommendedName>
</protein>
<dbReference type="PROSITE" id="PS50994">
    <property type="entry name" value="INTEGRASE"/>
    <property type="match status" value="1"/>
</dbReference>
<dbReference type="Gene3D" id="3.30.420.10">
    <property type="entry name" value="Ribonuclease H-like superfamily/Ribonuclease H"/>
    <property type="match status" value="1"/>
</dbReference>
<evidence type="ECO:0000259" key="2">
    <source>
        <dbReference type="PROSITE" id="PS50994"/>
    </source>
</evidence>
<dbReference type="AlphaFoldDB" id="A0A7N8Y8R1"/>
<dbReference type="InterPro" id="IPR012337">
    <property type="entry name" value="RNaseH-like_sf"/>
</dbReference>
<reference evidence="3" key="1">
    <citation type="submission" date="2025-08" db="UniProtKB">
        <authorList>
            <consortium name="Ensembl"/>
        </authorList>
    </citation>
    <scope>IDENTIFICATION</scope>
</reference>
<evidence type="ECO:0000313" key="4">
    <source>
        <dbReference type="Proteomes" id="UP000261640"/>
    </source>
</evidence>
<sequence length="210" mass="23968">MEKRWEEVYNFLSLGTYPSGYSKSQKLNLRRYASKFKVKEGELFFGSRSAVKSKENARKLFKEFHSSPTGGHSGILKTRTAMCSKFYWLGMSVDIDNWVLECDNCQRVGKPLTAAQPLECVKVSAVWEVIGIDVMGPLPKTVEGFQYILTATDYFSKWVEAFPLKTKSATEVGRHICSIIYRHGCPKRIITDQGREFVNEVRAFCKILLL</sequence>
<accession>A0A7N8Y8R1</accession>
<dbReference type="GeneTree" id="ENSGT01110000267537"/>
<dbReference type="GO" id="GO:0003676">
    <property type="term" value="F:nucleic acid binding"/>
    <property type="evidence" value="ECO:0007669"/>
    <property type="project" value="InterPro"/>
</dbReference>
<dbReference type="Pfam" id="PF00665">
    <property type="entry name" value="rve"/>
    <property type="match status" value="1"/>
</dbReference>
<dbReference type="GO" id="GO:0015074">
    <property type="term" value="P:DNA integration"/>
    <property type="evidence" value="ECO:0007669"/>
    <property type="project" value="InterPro"/>
</dbReference>
<dbReference type="PANTHER" id="PTHR37984:SF5">
    <property type="entry name" value="PROTEIN NYNRIN-LIKE"/>
    <property type="match status" value="1"/>
</dbReference>
<organism evidence="3 4">
    <name type="scientific">Mastacembelus armatus</name>
    <name type="common">zig-zag eel</name>
    <dbReference type="NCBI Taxonomy" id="205130"/>
    <lineage>
        <taxon>Eukaryota</taxon>
        <taxon>Metazoa</taxon>
        <taxon>Chordata</taxon>
        <taxon>Craniata</taxon>
        <taxon>Vertebrata</taxon>
        <taxon>Euteleostomi</taxon>
        <taxon>Actinopterygii</taxon>
        <taxon>Neopterygii</taxon>
        <taxon>Teleostei</taxon>
        <taxon>Neoteleostei</taxon>
        <taxon>Acanthomorphata</taxon>
        <taxon>Anabantaria</taxon>
        <taxon>Synbranchiformes</taxon>
        <taxon>Mastacembelidae</taxon>
        <taxon>Mastacembelus</taxon>
    </lineage>
</organism>
<evidence type="ECO:0000256" key="1">
    <source>
        <dbReference type="ARBA" id="ARBA00039658"/>
    </source>
</evidence>
<dbReference type="InterPro" id="IPR036397">
    <property type="entry name" value="RNaseH_sf"/>
</dbReference>
<feature type="domain" description="Integrase catalytic" evidence="2">
    <location>
        <begin position="113"/>
        <end position="210"/>
    </location>
</feature>
<keyword evidence="4" id="KW-1185">Reference proteome</keyword>
<dbReference type="SUPFAM" id="SSF53098">
    <property type="entry name" value="Ribonuclease H-like"/>
    <property type="match status" value="1"/>
</dbReference>
<reference evidence="3" key="2">
    <citation type="submission" date="2025-09" db="UniProtKB">
        <authorList>
            <consortium name="Ensembl"/>
        </authorList>
    </citation>
    <scope>IDENTIFICATION</scope>
</reference>
<dbReference type="Gene3D" id="1.10.340.70">
    <property type="match status" value="1"/>
</dbReference>
<dbReference type="Ensembl" id="ENSMAMT00000049014.1">
    <property type="protein sequence ID" value="ENSMAMP00000056888.1"/>
    <property type="gene ID" value="ENSMAMG00000005554.2"/>
</dbReference>
<name>A0A7N8Y8R1_9TELE</name>
<proteinExistence type="predicted"/>
<dbReference type="PANTHER" id="PTHR37984">
    <property type="entry name" value="PROTEIN CBG26694"/>
    <property type="match status" value="1"/>
</dbReference>
<dbReference type="InterPro" id="IPR041588">
    <property type="entry name" value="Integrase_H2C2"/>
</dbReference>
<dbReference type="InterPro" id="IPR001584">
    <property type="entry name" value="Integrase_cat-core"/>
</dbReference>
<dbReference type="Proteomes" id="UP000261640">
    <property type="component" value="Unplaced"/>
</dbReference>
<dbReference type="Pfam" id="PF17921">
    <property type="entry name" value="Integrase_H2C2"/>
    <property type="match status" value="1"/>
</dbReference>
<dbReference type="InterPro" id="IPR050951">
    <property type="entry name" value="Retrovirus_Pol_polyprotein"/>
</dbReference>